<dbReference type="RefSeq" id="WP_044151526.1">
    <property type="nucleotide sequence ID" value="NZ_QVFV01000004.1"/>
</dbReference>
<protein>
    <submittedName>
        <fullName evidence="3">ATP-binding protein</fullName>
    </submittedName>
</protein>
<dbReference type="AlphaFoldDB" id="A0A4Q7E4I7"/>
<dbReference type="InterPro" id="IPR050267">
    <property type="entry name" value="Anti-sigma-factor_SerPK"/>
</dbReference>
<sequence>MTILKQSTYETQTDPQALQGVLSWFDEFHALPIPQEDWLQCQLALIEGFTNAVRHAHKGLPPETPIAITITITHDYLDMKIWDHGPGFDFQAMLDHKLETTNADSEGGRGLRIMYRVADIVQYERMADERNCLHIRKSYSSPQA</sequence>
<dbReference type="Proteomes" id="UP000292459">
    <property type="component" value="Unassembled WGS sequence"/>
</dbReference>
<keyword evidence="3" id="KW-0547">Nucleotide-binding</keyword>
<dbReference type="PANTHER" id="PTHR35526">
    <property type="entry name" value="ANTI-SIGMA-F FACTOR RSBW-RELATED"/>
    <property type="match status" value="1"/>
</dbReference>
<dbReference type="SUPFAM" id="SSF55874">
    <property type="entry name" value="ATPase domain of HSP90 chaperone/DNA topoisomerase II/histidine kinase"/>
    <property type="match status" value="1"/>
</dbReference>
<keyword evidence="4" id="KW-1185">Reference proteome</keyword>
<dbReference type="InterPro" id="IPR003594">
    <property type="entry name" value="HATPase_dom"/>
</dbReference>
<keyword evidence="3" id="KW-0067">ATP-binding</keyword>
<keyword evidence="1" id="KW-0418">Kinase</keyword>
<dbReference type="GO" id="GO:0005524">
    <property type="term" value="F:ATP binding"/>
    <property type="evidence" value="ECO:0007669"/>
    <property type="project" value="UniProtKB-KW"/>
</dbReference>
<dbReference type="PANTHER" id="PTHR35526:SF3">
    <property type="entry name" value="ANTI-SIGMA-F FACTOR RSBW"/>
    <property type="match status" value="1"/>
</dbReference>
<dbReference type="EMBL" id="QVFV01000004">
    <property type="protein sequence ID" value="RZM77128.1"/>
    <property type="molecule type" value="Genomic_DNA"/>
</dbReference>
<comment type="caution">
    <text evidence="3">The sequence shown here is derived from an EMBL/GenBank/DDBJ whole genome shotgun (WGS) entry which is preliminary data.</text>
</comment>
<proteinExistence type="predicted"/>
<dbReference type="GO" id="GO:0004674">
    <property type="term" value="F:protein serine/threonine kinase activity"/>
    <property type="evidence" value="ECO:0007669"/>
    <property type="project" value="UniProtKB-KW"/>
</dbReference>
<organism evidence="3 4">
    <name type="scientific">Leptolyngbya iicbica LK</name>
    <dbReference type="NCBI Taxonomy" id="2294035"/>
    <lineage>
        <taxon>Bacteria</taxon>
        <taxon>Bacillati</taxon>
        <taxon>Cyanobacteriota</taxon>
        <taxon>Cyanophyceae</taxon>
        <taxon>Leptolyngbyales</taxon>
        <taxon>Leptolyngbyaceae</taxon>
        <taxon>Leptolyngbya group</taxon>
        <taxon>Leptolyngbya</taxon>
        <taxon>Leptolyngbya iicbica</taxon>
    </lineage>
</organism>
<evidence type="ECO:0000313" key="3">
    <source>
        <dbReference type="EMBL" id="RZM77128.1"/>
    </source>
</evidence>
<gene>
    <name evidence="3" type="ORF">DYY88_15865</name>
</gene>
<evidence type="ECO:0000259" key="2">
    <source>
        <dbReference type="Pfam" id="PF13581"/>
    </source>
</evidence>
<dbReference type="Gene3D" id="3.30.565.10">
    <property type="entry name" value="Histidine kinase-like ATPase, C-terminal domain"/>
    <property type="match status" value="1"/>
</dbReference>
<keyword evidence="1" id="KW-0723">Serine/threonine-protein kinase</keyword>
<reference evidence="3 4" key="1">
    <citation type="submission" date="2018-11" db="EMBL/GenBank/DDBJ databases">
        <title>Whole genome sequencing of an environmental sample.</title>
        <authorList>
            <person name="Sarangi A.N."/>
            <person name="Singh D."/>
            <person name="Tripathy S."/>
        </authorList>
    </citation>
    <scope>NUCLEOTIDE SEQUENCE [LARGE SCALE GENOMIC DNA]</scope>
    <source>
        <strain evidence="3 4">Lakshadweep</strain>
    </source>
</reference>
<dbReference type="Pfam" id="PF13581">
    <property type="entry name" value="HATPase_c_2"/>
    <property type="match status" value="1"/>
</dbReference>
<name>A0A4Q7E4I7_9CYAN</name>
<keyword evidence="1" id="KW-0808">Transferase</keyword>
<dbReference type="CDD" id="cd16936">
    <property type="entry name" value="HATPase_RsbW-like"/>
    <property type="match status" value="1"/>
</dbReference>
<dbReference type="OrthoDB" id="424943at2"/>
<accession>A0A4Q7E4I7</accession>
<evidence type="ECO:0000313" key="4">
    <source>
        <dbReference type="Proteomes" id="UP000292459"/>
    </source>
</evidence>
<evidence type="ECO:0000256" key="1">
    <source>
        <dbReference type="ARBA" id="ARBA00022527"/>
    </source>
</evidence>
<dbReference type="InterPro" id="IPR036890">
    <property type="entry name" value="HATPase_C_sf"/>
</dbReference>
<feature type="domain" description="Histidine kinase/HSP90-like ATPase" evidence="2">
    <location>
        <begin position="13"/>
        <end position="137"/>
    </location>
</feature>